<accession>A0A1R2ALT7</accession>
<proteinExistence type="predicted"/>
<keyword evidence="3" id="KW-0963">Cytoplasm</keyword>
<dbReference type="EMBL" id="MPUH01002129">
    <property type="protein sequence ID" value="OMJ65454.1"/>
    <property type="molecule type" value="Genomic_DNA"/>
</dbReference>
<protein>
    <submittedName>
        <fullName evidence="5">Uncharacterized protein</fullName>
    </submittedName>
</protein>
<dbReference type="PANTHER" id="PTHR35678:SF1">
    <property type="entry name" value="PROTEIN STPG4"/>
    <property type="match status" value="1"/>
</dbReference>
<dbReference type="GO" id="GO:0042393">
    <property type="term" value="F:histone binding"/>
    <property type="evidence" value="ECO:0007669"/>
    <property type="project" value="TreeGrafter"/>
</dbReference>
<dbReference type="AlphaFoldDB" id="A0A1R2ALT7"/>
<keyword evidence="6" id="KW-1185">Reference proteome</keyword>
<dbReference type="InterPro" id="IPR010736">
    <property type="entry name" value="SHIPPO-rpt"/>
</dbReference>
<reference evidence="5 6" key="1">
    <citation type="submission" date="2016-11" db="EMBL/GenBank/DDBJ databases">
        <title>The macronuclear genome of Stentor coeruleus: a giant cell with tiny introns.</title>
        <authorList>
            <person name="Slabodnick M."/>
            <person name="Ruby J.G."/>
            <person name="Reiff S.B."/>
            <person name="Swart E.C."/>
            <person name="Gosai S."/>
            <person name="Prabakaran S."/>
            <person name="Witkowska E."/>
            <person name="Larue G.E."/>
            <person name="Fisher S."/>
            <person name="Freeman R.M."/>
            <person name="Gunawardena J."/>
            <person name="Chu W."/>
            <person name="Stover N.A."/>
            <person name="Gregory B.D."/>
            <person name="Nowacki M."/>
            <person name="Derisi J."/>
            <person name="Roy S.W."/>
            <person name="Marshall W.F."/>
            <person name="Sood P."/>
        </authorList>
    </citation>
    <scope>NUCLEOTIDE SEQUENCE [LARGE SCALE GENOMIC DNA]</scope>
    <source>
        <strain evidence="5">WM001</strain>
    </source>
</reference>
<sequence>MGEKTSYRQVGKEISGKLFKGPVVDAYNRLSQPSIPTKIEQILTIPSHNDGFNSSAQRFTTSSILKMPGPGDYELKKPLSSSSKKGFYVSNSSRFKKLQYTTSVPGPGTYNQKPYKQNPITINGRARTTERTLQIPSPGYYEPKKLESEREVTSMFKSSTTRMKSIDLDNPTPWQYNPVKPKSSGYVTAPFVQPSSCKREQVNLYDPHAKPNLLITPGPGEYNLEVLGKIKPSSMFLATEMDRFGKPVRRKTKNMVPGPGEYSLQHESYKALVTGAVFLSESKRGWISAKKKPPGPAFYSPLPIAKRKSFHYKTAKAWI</sequence>
<dbReference type="Proteomes" id="UP000187209">
    <property type="component" value="Unassembled WGS sequence"/>
</dbReference>
<dbReference type="GO" id="GO:0044727">
    <property type="term" value="P:epigenetic programing of male pronucleus"/>
    <property type="evidence" value="ECO:0007669"/>
    <property type="project" value="TreeGrafter"/>
</dbReference>
<gene>
    <name evidence="5" type="ORF">SteCoe_38191</name>
</gene>
<evidence type="ECO:0000256" key="2">
    <source>
        <dbReference type="ARBA" id="ARBA00004496"/>
    </source>
</evidence>
<evidence type="ECO:0000256" key="4">
    <source>
        <dbReference type="ARBA" id="ARBA00023242"/>
    </source>
</evidence>
<organism evidence="5 6">
    <name type="scientific">Stentor coeruleus</name>
    <dbReference type="NCBI Taxonomy" id="5963"/>
    <lineage>
        <taxon>Eukaryota</taxon>
        <taxon>Sar</taxon>
        <taxon>Alveolata</taxon>
        <taxon>Ciliophora</taxon>
        <taxon>Postciliodesmatophora</taxon>
        <taxon>Heterotrichea</taxon>
        <taxon>Heterotrichida</taxon>
        <taxon>Stentoridae</taxon>
        <taxon>Stentor</taxon>
    </lineage>
</organism>
<dbReference type="OrthoDB" id="284284at2759"/>
<name>A0A1R2ALT7_9CILI</name>
<dbReference type="GO" id="GO:0003682">
    <property type="term" value="F:chromatin binding"/>
    <property type="evidence" value="ECO:0007669"/>
    <property type="project" value="TreeGrafter"/>
</dbReference>
<evidence type="ECO:0000256" key="1">
    <source>
        <dbReference type="ARBA" id="ARBA00004123"/>
    </source>
</evidence>
<evidence type="ECO:0000313" key="6">
    <source>
        <dbReference type="Proteomes" id="UP000187209"/>
    </source>
</evidence>
<comment type="caution">
    <text evidence="5">The sequence shown here is derived from an EMBL/GenBank/DDBJ whole genome shotgun (WGS) entry which is preliminary data.</text>
</comment>
<dbReference type="GO" id="GO:0005634">
    <property type="term" value="C:nucleus"/>
    <property type="evidence" value="ECO:0007669"/>
    <property type="project" value="UniProtKB-SubCell"/>
</dbReference>
<evidence type="ECO:0000256" key="3">
    <source>
        <dbReference type="ARBA" id="ARBA00022490"/>
    </source>
</evidence>
<keyword evidence="4" id="KW-0539">Nucleus</keyword>
<evidence type="ECO:0000313" key="5">
    <source>
        <dbReference type="EMBL" id="OMJ65454.1"/>
    </source>
</evidence>
<dbReference type="Pfam" id="PF07004">
    <property type="entry name" value="SHIPPO-rpt"/>
    <property type="match status" value="3"/>
</dbReference>
<comment type="subcellular location">
    <subcellularLocation>
        <location evidence="2">Cytoplasm</location>
    </subcellularLocation>
    <subcellularLocation>
        <location evidence="1">Nucleus</location>
    </subcellularLocation>
</comment>
<dbReference type="GO" id="GO:0005737">
    <property type="term" value="C:cytoplasm"/>
    <property type="evidence" value="ECO:0007669"/>
    <property type="project" value="UniProtKB-SubCell"/>
</dbReference>
<dbReference type="PANTHER" id="PTHR35678">
    <property type="entry name" value="PROTEIN STPG4"/>
    <property type="match status" value="1"/>
</dbReference>